<feature type="region of interest" description="Disordered" evidence="4">
    <location>
        <begin position="1"/>
        <end position="107"/>
    </location>
</feature>
<dbReference type="Pfam" id="PF04959">
    <property type="entry name" value="ARS2"/>
    <property type="match status" value="1"/>
</dbReference>
<dbReference type="OrthoDB" id="342064at2759"/>
<feature type="region of interest" description="Disordered" evidence="4">
    <location>
        <begin position="469"/>
        <end position="496"/>
    </location>
</feature>
<dbReference type="GO" id="GO:0031053">
    <property type="term" value="P:primary miRNA processing"/>
    <property type="evidence" value="ECO:0007669"/>
    <property type="project" value="TreeGrafter"/>
</dbReference>
<evidence type="ECO:0000259" key="6">
    <source>
        <dbReference type="Pfam" id="PF12066"/>
    </source>
</evidence>
<organism evidence="7">
    <name type="scientific">Hydra vulgaris</name>
    <name type="common">Hydra</name>
    <name type="synonym">Hydra attenuata</name>
    <dbReference type="NCBI Taxonomy" id="6087"/>
    <lineage>
        <taxon>Eukaryota</taxon>
        <taxon>Metazoa</taxon>
        <taxon>Cnidaria</taxon>
        <taxon>Hydrozoa</taxon>
        <taxon>Hydroidolina</taxon>
        <taxon>Anthoathecata</taxon>
        <taxon>Aplanulata</taxon>
        <taxon>Hydridae</taxon>
        <taxon>Hydra</taxon>
    </lineage>
</organism>
<evidence type="ECO:0000313" key="7">
    <source>
        <dbReference type="EMBL" id="CDG67581.1"/>
    </source>
</evidence>
<feature type="compositionally biased region" description="Basic and acidic residues" evidence="4">
    <location>
        <begin position="474"/>
        <end position="496"/>
    </location>
</feature>
<feature type="region of interest" description="Disordered" evidence="4">
    <location>
        <begin position="231"/>
        <end position="293"/>
    </location>
</feature>
<dbReference type="InterPro" id="IPR021933">
    <property type="entry name" value="SERRATE/Ars2_N"/>
</dbReference>
<proteinExistence type="evidence at transcript level"/>
<dbReference type="Pfam" id="PF12066">
    <property type="entry name" value="SERRATE_Ars2_N"/>
    <property type="match status" value="1"/>
</dbReference>
<dbReference type="PANTHER" id="PTHR13165">
    <property type="entry name" value="ARSENITE-RESISTANCE PROTEIN 2"/>
    <property type="match status" value="1"/>
</dbReference>
<evidence type="ECO:0000256" key="3">
    <source>
        <dbReference type="ARBA" id="ARBA00023242"/>
    </source>
</evidence>
<evidence type="ECO:0000259" key="5">
    <source>
        <dbReference type="Pfam" id="PF04959"/>
    </source>
</evidence>
<dbReference type="GO" id="GO:0016604">
    <property type="term" value="C:nuclear body"/>
    <property type="evidence" value="ECO:0007669"/>
    <property type="project" value="TreeGrafter"/>
</dbReference>
<accession>T2M6C4</accession>
<feature type="compositionally biased region" description="Basic and acidic residues" evidence="4">
    <location>
        <begin position="237"/>
        <end position="268"/>
    </location>
</feature>
<dbReference type="PANTHER" id="PTHR13165:SF0">
    <property type="entry name" value="SERRATE RNA EFFECTOR MOLECULE HOMOLOG"/>
    <property type="match status" value="1"/>
</dbReference>
<dbReference type="InterPro" id="IPR007042">
    <property type="entry name" value="SERRATE/Ars2_C"/>
</dbReference>
<evidence type="ECO:0000256" key="1">
    <source>
        <dbReference type="ARBA" id="ARBA00004123"/>
    </source>
</evidence>
<comment type="subcellular location">
    <subcellularLocation>
        <location evidence="1">Nucleus</location>
    </subcellularLocation>
</comment>
<gene>
    <name evidence="7" type="primary">SRRT</name>
</gene>
<dbReference type="EMBL" id="HAAD01001349">
    <property type="protein sequence ID" value="CDG67581.1"/>
    <property type="molecule type" value="mRNA"/>
</dbReference>
<feature type="compositionally biased region" description="Basic and acidic residues" evidence="4">
    <location>
        <begin position="8"/>
        <end position="46"/>
    </location>
</feature>
<evidence type="ECO:0000256" key="4">
    <source>
        <dbReference type="SAM" id="MobiDB-lite"/>
    </source>
</evidence>
<protein>
    <submittedName>
        <fullName evidence="7">Serrate RNA effector molecule homolog</fullName>
    </submittedName>
</protein>
<feature type="domain" description="SERRATE/Ars2 N-terminal" evidence="6">
    <location>
        <begin position="118"/>
        <end position="226"/>
    </location>
</feature>
<name>T2M6C4_HYDVU</name>
<comment type="similarity">
    <text evidence="2">Belongs to the ARS2 family.</text>
</comment>
<reference evidence="7" key="1">
    <citation type="journal article" date="2013" name="Genome Biol. Evol.">
        <title>Punctuated emergences of genetic and phenotypic innovations in eumetazoan, bilaterian, euteleostome, and hominidae ancestors.</title>
        <authorList>
            <person name="Wenger Y."/>
            <person name="Galliot B."/>
        </authorList>
    </citation>
    <scope>NUCLEOTIDE SEQUENCE</scope>
    <source>
        <tissue evidence="7">Whole animals</tissue>
    </source>
</reference>
<feature type="compositionally biased region" description="Basic and acidic residues" evidence="4">
    <location>
        <begin position="54"/>
        <end position="72"/>
    </location>
</feature>
<dbReference type="AlphaFoldDB" id="T2M6C4"/>
<sequence>MGDSDEEYDRRRGRDKFRGERNDYDARRPPPRAYDRARGERVRTSHENNNWENKASKRDYYGRDAHERRDSFGRNSSPPSKRSRREWEEQSPWRGSDSNALMSHDNKINGSPSLMGFKEFILQQEDDIDESEAIRRYQEYKVEFKRTQINDFFVLQKDKEWFKEKYHPIESSARKAVIRNGLRKRLRVFLDLYEAGYIDNVSLNIIATSEVLKFLDRVIIKLEGGSKEDLDALDIPPVKDKDVKTDGDGALKEDDRGEKKQSEEHGVDDGDDTKEPLPPGMEDDEELEIPGIGNEEKLEVKYDGVNDKKNDEETNDATLVKNDEEKYVYDGLHMKRPVSLFMRNIPSNVSRHDLVTVCERYPGYLRMALSDPSPDRRWARRAWATFEHMVNIKDICWNLSNIRIKDCELAPVVNRDVSHRIRPVNGITCSPMTMLLDAKLALDLIKILDKKFKLYEKEELPNNHVTEIPTESSVNKDVDDTSEVEENKENKEEKVKKKVEEHFDLPDENPIISNLPSEIVEAVPMKIKDEEDGKIDHPIVVDKKLEKSLDLLLLYLRVVHCVDYYNANEYLHEDEMPMRCGIMHVRDQPILSASKKDVDEWFQNIKTKLEHIFNDDELADDDEAVKLGKKDEEIEVENFIKANTQEITPDKWLCPLSGKKFRGPDFIRKHIMMKHLNSVENVKTEVMFFNNYVYDSKRPCFPDPKLRVNPAITTTFTPVTSNRTWVPSARQPASFATPRPPYNASVATPHSLSTSQPPLITQETYGRMSTYPPKQRRGGSAIFRDRKVIKYRDLDAPEESVFFLKSTYS</sequence>
<feature type="domain" description="SERRATE/Ars2 C-terminal" evidence="5">
    <location>
        <begin position="592"/>
        <end position="750"/>
    </location>
</feature>
<evidence type="ECO:0000256" key="2">
    <source>
        <dbReference type="ARBA" id="ARBA00005407"/>
    </source>
</evidence>
<dbReference type="InterPro" id="IPR039727">
    <property type="entry name" value="SE/Ars2"/>
</dbReference>
<keyword evidence="3" id="KW-0539">Nucleus</keyword>